<reference evidence="1 2" key="1">
    <citation type="submission" date="2015-10" db="EMBL/GenBank/DDBJ databases">
        <title>Mycobacterium gordonae draft genome assembly.</title>
        <authorList>
            <person name="Ustinova V."/>
            <person name="Smirnova T."/>
            <person name="Blagodatskikh K."/>
            <person name="Varlamov D."/>
            <person name="Larionova E."/>
            <person name="Chernousova L."/>
        </authorList>
    </citation>
    <scope>NUCLEOTIDE SEQUENCE [LARGE SCALE GENOMIC DNA]</scope>
    <source>
        <strain evidence="1 2">CTRI 14-8773</strain>
    </source>
</reference>
<evidence type="ECO:0000313" key="1">
    <source>
        <dbReference type="EMBL" id="KQH76657.1"/>
    </source>
</evidence>
<name>A0A0Q2LKL5_MYCGO</name>
<dbReference type="EMBL" id="LKTM01000347">
    <property type="protein sequence ID" value="KQH76657.1"/>
    <property type="molecule type" value="Genomic_DNA"/>
</dbReference>
<accession>A0A0Q2LKL5</accession>
<dbReference type="Proteomes" id="UP000051677">
    <property type="component" value="Unassembled WGS sequence"/>
</dbReference>
<protein>
    <recommendedName>
        <fullName evidence="3">Serine/threonine protein kinase</fullName>
    </recommendedName>
</protein>
<dbReference type="AlphaFoldDB" id="A0A0Q2LKL5"/>
<proteinExistence type="predicted"/>
<organism evidence="1 2">
    <name type="scientific">Mycobacterium gordonae</name>
    <dbReference type="NCBI Taxonomy" id="1778"/>
    <lineage>
        <taxon>Bacteria</taxon>
        <taxon>Bacillati</taxon>
        <taxon>Actinomycetota</taxon>
        <taxon>Actinomycetes</taxon>
        <taxon>Mycobacteriales</taxon>
        <taxon>Mycobacteriaceae</taxon>
        <taxon>Mycobacterium</taxon>
    </lineage>
</organism>
<gene>
    <name evidence="1" type="ORF">AO501_31670</name>
</gene>
<evidence type="ECO:0008006" key="3">
    <source>
        <dbReference type="Google" id="ProtNLM"/>
    </source>
</evidence>
<comment type="caution">
    <text evidence="1">The sequence shown here is derived from an EMBL/GenBank/DDBJ whole genome shotgun (WGS) entry which is preliminary data.</text>
</comment>
<sequence>MVAHERLILFGRRDFQCACGALPTTNNQTTKELKMTYLRNAVRGITTAALVGGFACAGVATASADPTDAFAGSLSKGYSSSNCGSQAVSEVQSAFPTVQAVLACGQNADSSGPASAKYFQFPNSADLASAFTKLIGSDQLTNCGDAKSPTVWHQGSSTDSAGQVACGTDDGKAEVIWTVDAKNVLAFVRASGGDTSSLYQWWRTNG</sequence>
<evidence type="ECO:0000313" key="2">
    <source>
        <dbReference type="Proteomes" id="UP000051677"/>
    </source>
</evidence>